<comment type="caution">
    <text evidence="1">The sequence shown here is derived from an EMBL/GenBank/DDBJ whole genome shotgun (WGS) entry which is preliminary data.</text>
</comment>
<accession>A0ACC2WBT1</accession>
<keyword evidence="2" id="KW-1185">Reference proteome</keyword>
<dbReference type="Proteomes" id="UP001227268">
    <property type="component" value="Unassembled WGS sequence"/>
</dbReference>
<gene>
    <name evidence="1" type="ORF">QFC21_000430</name>
</gene>
<evidence type="ECO:0000313" key="1">
    <source>
        <dbReference type="EMBL" id="KAJ9109102.1"/>
    </source>
</evidence>
<protein>
    <submittedName>
        <fullName evidence="1">Uncharacterized protein</fullName>
    </submittedName>
</protein>
<proteinExistence type="predicted"/>
<reference evidence="1" key="1">
    <citation type="submission" date="2023-04" db="EMBL/GenBank/DDBJ databases">
        <title>Draft Genome sequencing of Naganishia species isolated from polar environments using Oxford Nanopore Technology.</title>
        <authorList>
            <person name="Leo P."/>
            <person name="Venkateswaran K."/>
        </authorList>
    </citation>
    <scope>NUCLEOTIDE SEQUENCE</scope>
    <source>
        <strain evidence="1">MNA-CCFEE 5423</strain>
    </source>
</reference>
<dbReference type="EMBL" id="JASBWT010000001">
    <property type="protein sequence ID" value="KAJ9109102.1"/>
    <property type="molecule type" value="Genomic_DNA"/>
</dbReference>
<sequence>MEQLTSPHAPSTRHLMHESNGLPASTYTSTPDFTGGGNLGRQFSIQLTPEQFEKLYLQPGGVGAPRQEDFTKRFGNPTVLGLAVFLVTLTPLSCYFMGFMGSTSASALTLMGTLYFSAGLGLYLAAILECFGGFYLSFGYLIDPKNAVAASLAAEYVPPTLGSRYKATKF</sequence>
<name>A0ACC2WBT1_9TREE</name>
<evidence type="ECO:0000313" key="2">
    <source>
        <dbReference type="Proteomes" id="UP001227268"/>
    </source>
</evidence>
<organism evidence="1 2">
    <name type="scientific">Naganishia friedmannii</name>
    <dbReference type="NCBI Taxonomy" id="89922"/>
    <lineage>
        <taxon>Eukaryota</taxon>
        <taxon>Fungi</taxon>
        <taxon>Dikarya</taxon>
        <taxon>Basidiomycota</taxon>
        <taxon>Agaricomycotina</taxon>
        <taxon>Tremellomycetes</taxon>
        <taxon>Filobasidiales</taxon>
        <taxon>Filobasidiaceae</taxon>
        <taxon>Naganishia</taxon>
    </lineage>
</organism>